<evidence type="ECO:0000256" key="1">
    <source>
        <dbReference type="ARBA" id="ARBA00022676"/>
    </source>
</evidence>
<sequence length="390" mass="41926">MFKIGSSRPKVSTALPASGDPVAGRRRPQVLHVSESWGGGVISAVADYLEVTPEYDHWLLVAAPANVDTQQPLPSNLVGTLRMPAGHLQRIRAISSAYSLIQPDIVHAHSSYAGFYVRSCLTVPSVKIAYTPHCYAFERRDLSRAARTAAEWAEKVLAHRTGIVAAVSPRESILARSLRSDQQVWYVPNRAPVNSVCASNSTAGVPRIVTVGRISPQKDPAFFADAARAASAMGGKSKWIWVGGGDEHAQELLRTAGVEVTGWLPRSEALALLGSATTYVHTAAWEGAPLSVIEAAQAGLVVVARSIPALESLSLPNLARSPVELAKTALRLTEVSSEEASEERRVHLRAVRTALRDCSAENQGRRLREIYELMAGLKNDGSQIHAVDAT</sequence>
<feature type="region of interest" description="Disordered" evidence="3">
    <location>
        <begin position="1"/>
        <end position="26"/>
    </location>
</feature>
<comment type="caution">
    <text evidence="5">The sequence shown here is derived from an EMBL/GenBank/DDBJ whole genome shotgun (WGS) entry which is preliminary data.</text>
</comment>
<evidence type="ECO:0000313" key="5">
    <source>
        <dbReference type="EMBL" id="MBC9719617.1"/>
    </source>
</evidence>
<evidence type="ECO:0000256" key="3">
    <source>
        <dbReference type="SAM" id="MobiDB-lite"/>
    </source>
</evidence>
<evidence type="ECO:0000259" key="4">
    <source>
        <dbReference type="Pfam" id="PF13579"/>
    </source>
</evidence>
<evidence type="ECO:0000313" key="6">
    <source>
        <dbReference type="Proteomes" id="UP000642284"/>
    </source>
</evidence>
<keyword evidence="1" id="KW-0328">Glycosyltransferase</keyword>
<feature type="domain" description="Glycosyltransferase subfamily 4-like N-terminal" evidence="4">
    <location>
        <begin position="72"/>
        <end position="189"/>
    </location>
</feature>
<organism evidence="5 6">
    <name type="scientific">Streptomyces polyasparticus</name>
    <dbReference type="NCBI Taxonomy" id="2767826"/>
    <lineage>
        <taxon>Bacteria</taxon>
        <taxon>Bacillati</taxon>
        <taxon>Actinomycetota</taxon>
        <taxon>Actinomycetes</taxon>
        <taxon>Kitasatosporales</taxon>
        <taxon>Streptomycetaceae</taxon>
        <taxon>Streptomyces</taxon>
    </lineage>
</organism>
<dbReference type="Proteomes" id="UP000642284">
    <property type="component" value="Unassembled WGS sequence"/>
</dbReference>
<dbReference type="PANTHER" id="PTHR45947">
    <property type="entry name" value="SULFOQUINOVOSYL TRANSFERASE SQD2"/>
    <property type="match status" value="1"/>
</dbReference>
<dbReference type="Pfam" id="PF13579">
    <property type="entry name" value="Glyco_trans_4_4"/>
    <property type="match status" value="1"/>
</dbReference>
<dbReference type="Gene3D" id="3.40.50.2000">
    <property type="entry name" value="Glycogen Phosphorylase B"/>
    <property type="match status" value="2"/>
</dbReference>
<proteinExistence type="predicted"/>
<gene>
    <name evidence="5" type="ORF">H9Y04_44815</name>
</gene>
<dbReference type="Pfam" id="PF13692">
    <property type="entry name" value="Glyco_trans_1_4"/>
    <property type="match status" value="1"/>
</dbReference>
<keyword evidence="6" id="KW-1185">Reference proteome</keyword>
<name>A0ABR7SVT3_9ACTN</name>
<evidence type="ECO:0000256" key="2">
    <source>
        <dbReference type="ARBA" id="ARBA00022679"/>
    </source>
</evidence>
<reference evidence="5 6" key="1">
    <citation type="submission" date="2020-08" db="EMBL/GenBank/DDBJ databases">
        <title>Genemic of Streptomyces polyaspartic.</title>
        <authorList>
            <person name="Liu W."/>
        </authorList>
    </citation>
    <scope>NUCLEOTIDE SEQUENCE [LARGE SCALE GENOMIC DNA]</scope>
    <source>
        <strain evidence="5 6">TRM66268-LWL</strain>
    </source>
</reference>
<dbReference type="CDD" id="cd03801">
    <property type="entry name" value="GT4_PimA-like"/>
    <property type="match status" value="1"/>
</dbReference>
<dbReference type="InterPro" id="IPR050194">
    <property type="entry name" value="Glycosyltransferase_grp1"/>
</dbReference>
<keyword evidence="2" id="KW-0808">Transferase</keyword>
<dbReference type="PANTHER" id="PTHR45947:SF3">
    <property type="entry name" value="SULFOQUINOVOSYL TRANSFERASE SQD2"/>
    <property type="match status" value="1"/>
</dbReference>
<dbReference type="SUPFAM" id="SSF53756">
    <property type="entry name" value="UDP-Glycosyltransferase/glycogen phosphorylase"/>
    <property type="match status" value="1"/>
</dbReference>
<protein>
    <submittedName>
        <fullName evidence="5">Glycosyltransferase family 4 protein</fullName>
    </submittedName>
</protein>
<accession>A0ABR7SVT3</accession>
<dbReference type="RefSeq" id="WP_187820019.1">
    <property type="nucleotide sequence ID" value="NZ_JACTVJ010000053.1"/>
</dbReference>
<dbReference type="EMBL" id="JACTVJ010000053">
    <property type="protein sequence ID" value="MBC9719617.1"/>
    <property type="molecule type" value="Genomic_DNA"/>
</dbReference>
<dbReference type="InterPro" id="IPR028098">
    <property type="entry name" value="Glyco_trans_4-like_N"/>
</dbReference>